<evidence type="ECO:0000313" key="2">
    <source>
        <dbReference type="EMBL" id="MBB6478251.1"/>
    </source>
</evidence>
<dbReference type="Proteomes" id="UP000591941">
    <property type="component" value="Unassembled WGS sequence"/>
</dbReference>
<proteinExistence type="predicted"/>
<dbReference type="EMBL" id="JACHHI010000007">
    <property type="protein sequence ID" value="MBB6478251.1"/>
    <property type="molecule type" value="Genomic_DNA"/>
</dbReference>
<dbReference type="InterPro" id="IPR045584">
    <property type="entry name" value="Pilin-like"/>
</dbReference>
<reference evidence="2 3" key="1">
    <citation type="submission" date="2020-08" db="EMBL/GenBank/DDBJ databases">
        <title>Genomic Encyclopedia of Type Strains, Phase IV (KMG-IV): sequencing the most valuable type-strain genomes for metagenomic binning, comparative biology and taxonomic classification.</title>
        <authorList>
            <person name="Goeker M."/>
        </authorList>
    </citation>
    <scope>NUCLEOTIDE SEQUENCE [LARGE SCALE GENOMIC DNA]</scope>
    <source>
        <strain evidence="2 3">DSM 21255</strain>
    </source>
</reference>
<gene>
    <name evidence="2" type="ORF">HNR45_001322</name>
</gene>
<dbReference type="SUPFAM" id="SSF54523">
    <property type="entry name" value="Pili subunits"/>
    <property type="match status" value="1"/>
</dbReference>
<organism evidence="2 3">
    <name type="scientific">Negativicoccus succinicivorans</name>
    <dbReference type="NCBI Taxonomy" id="620903"/>
    <lineage>
        <taxon>Bacteria</taxon>
        <taxon>Bacillati</taxon>
        <taxon>Bacillota</taxon>
        <taxon>Negativicutes</taxon>
        <taxon>Veillonellales</taxon>
        <taxon>Veillonellaceae</taxon>
        <taxon>Negativicoccus</taxon>
    </lineage>
</organism>
<accession>A0A841R4D3</accession>
<evidence type="ECO:0000313" key="3">
    <source>
        <dbReference type="Proteomes" id="UP000591941"/>
    </source>
</evidence>
<dbReference type="GeneID" id="93486576"/>
<dbReference type="AlphaFoldDB" id="A0A841R4D3"/>
<feature type="transmembrane region" description="Helical" evidence="1">
    <location>
        <begin position="9"/>
        <end position="30"/>
    </location>
</feature>
<evidence type="ECO:0000256" key="1">
    <source>
        <dbReference type="SAM" id="Phobius"/>
    </source>
</evidence>
<sequence length="154" mass="17338">MDKQSNRGYLLWEMLVAIALVGIFTAWSAVQYAAFQDRQALLRATSALCAAIHQTQALAQQNRGAQSNMPTLHLNVDHRPAMYYVTARNTLIGQRAALPEGITFSAGQSKLVQFQSNGRPMQSYRGNYQIVLENRHHERKRIIISAQTGRVRVQ</sequence>
<name>A0A841R4D3_9FIRM</name>
<protein>
    <submittedName>
        <fullName evidence="2">Type II secretory pathway pseudopilin PulG</fullName>
    </submittedName>
</protein>
<keyword evidence="3" id="KW-1185">Reference proteome</keyword>
<comment type="caution">
    <text evidence="2">The sequence shown here is derived from an EMBL/GenBank/DDBJ whole genome shotgun (WGS) entry which is preliminary data.</text>
</comment>
<dbReference type="RefSeq" id="WP_024048122.1">
    <property type="nucleotide sequence ID" value="NZ_CABWNB010000005.1"/>
</dbReference>
<keyword evidence="1" id="KW-0812">Transmembrane</keyword>
<keyword evidence="1" id="KW-1133">Transmembrane helix</keyword>
<keyword evidence="1" id="KW-0472">Membrane</keyword>